<dbReference type="SUPFAM" id="SSF52151">
    <property type="entry name" value="FabD/lysophospholipase-like"/>
    <property type="match status" value="1"/>
</dbReference>
<accession>A0ABQ6FJV4</accession>
<protein>
    <submittedName>
        <fullName evidence="3">Alpha/beta hydrolase</fullName>
    </submittedName>
</protein>
<evidence type="ECO:0000256" key="1">
    <source>
        <dbReference type="ARBA" id="ARBA00023098"/>
    </source>
</evidence>
<evidence type="ECO:0000313" key="3">
    <source>
        <dbReference type="EMBL" id="GLT24541.1"/>
    </source>
</evidence>
<keyword evidence="4" id="KW-1185">Reference proteome</keyword>
<dbReference type="GO" id="GO:0016787">
    <property type="term" value="F:hydrolase activity"/>
    <property type="evidence" value="ECO:0007669"/>
    <property type="project" value="UniProtKB-KW"/>
</dbReference>
<organism evidence="3 4">
    <name type="scientific">Zoogloea oryzae</name>
    <dbReference type="NCBI Taxonomy" id="310767"/>
    <lineage>
        <taxon>Bacteria</taxon>
        <taxon>Pseudomonadati</taxon>
        <taxon>Pseudomonadota</taxon>
        <taxon>Betaproteobacteria</taxon>
        <taxon>Rhodocyclales</taxon>
        <taxon>Zoogloeaceae</taxon>
        <taxon>Zoogloea</taxon>
    </lineage>
</organism>
<dbReference type="InterPro" id="IPR016035">
    <property type="entry name" value="Acyl_Trfase/lysoPLipase"/>
</dbReference>
<dbReference type="InterPro" id="IPR002641">
    <property type="entry name" value="PNPLA_dom"/>
</dbReference>
<proteinExistence type="predicted"/>
<dbReference type="Proteomes" id="UP001157167">
    <property type="component" value="Unassembled WGS sequence"/>
</dbReference>
<keyword evidence="1" id="KW-0443">Lipid metabolism</keyword>
<dbReference type="RefSeq" id="WP_284189705.1">
    <property type="nucleotide sequence ID" value="NZ_BSPX01000103.1"/>
</dbReference>
<name>A0ABQ6FJV4_9RHOO</name>
<dbReference type="EMBL" id="BSPX01000103">
    <property type="protein sequence ID" value="GLT24541.1"/>
    <property type="molecule type" value="Genomic_DNA"/>
</dbReference>
<dbReference type="Pfam" id="PF01734">
    <property type="entry name" value="Patatin"/>
    <property type="match status" value="1"/>
</dbReference>
<evidence type="ECO:0000313" key="4">
    <source>
        <dbReference type="Proteomes" id="UP001157167"/>
    </source>
</evidence>
<feature type="domain" description="PNPLA" evidence="2">
    <location>
        <begin position="7"/>
        <end position="247"/>
    </location>
</feature>
<reference evidence="4" key="1">
    <citation type="journal article" date="2019" name="Int. J. Syst. Evol. Microbiol.">
        <title>The Global Catalogue of Microorganisms (GCM) 10K type strain sequencing project: providing services to taxonomists for standard genome sequencing and annotation.</title>
        <authorList>
            <consortium name="The Broad Institute Genomics Platform"/>
            <consortium name="The Broad Institute Genome Sequencing Center for Infectious Disease"/>
            <person name="Wu L."/>
            <person name="Ma J."/>
        </authorList>
    </citation>
    <scope>NUCLEOTIDE SEQUENCE [LARGE SCALE GENOMIC DNA]</scope>
    <source>
        <strain evidence="4">NBRC 102407</strain>
    </source>
</reference>
<dbReference type="Gene3D" id="3.40.1090.10">
    <property type="entry name" value="Cytosolic phospholipase A2 catalytic domain"/>
    <property type="match status" value="1"/>
</dbReference>
<comment type="caution">
    <text evidence="3">The sequence shown here is derived from an EMBL/GenBank/DDBJ whole genome shotgun (WGS) entry which is preliminary data.</text>
</comment>
<sequence length="445" mass="48889">MPRLAIACQGGGAHTAFTAGALAYLFFSFEYFRRRGEDGNWFDLLGLSGTSGGAITAAMAWSAAPDGSWAEGARRVLHYWNRNKASFDPSGKPPLWWGEYFSNAASQWLMSWQDALPDALQDMLPTLSYPPSAVLSELIQARMKDDMRAVVGLPADAERFGGRPGIDLFVGAVDVVNPDGEPQTAFRTFPEQMEEGLRLDELLASACIPELFVAKPLSVDAGDGSGRREQRFFWDGLYSQNPPINDFFDGRSRDRKPDLLWVVQINPNRYEGSDCGPDTPDEQADRRNELAGNLSLGQELRSIDRVNRIAEQLGSVPGLPEGLADYKPVTVCFIRLGTRRDGPLARFPLNYASKLNRDPAFIDALIAEGIRAAHEAAAGGELVVPHRSMKHKCEIYPDPDWPTPAGLAELLDDAGLASQWRRLVSSLPEPSIPSRSTQDQTKEAP</sequence>
<evidence type="ECO:0000259" key="2">
    <source>
        <dbReference type="Pfam" id="PF01734"/>
    </source>
</evidence>
<keyword evidence="3" id="KW-0378">Hydrolase</keyword>
<gene>
    <name evidence="3" type="ORF">GCM10007933_40230</name>
</gene>